<dbReference type="Pfam" id="PF03909">
    <property type="entry name" value="BSD"/>
    <property type="match status" value="1"/>
</dbReference>
<reference evidence="3 4" key="1">
    <citation type="journal article" date="2024" name="Plant J.">
        <title>Genome sequences and population genomics reveal climatic adaptation and genomic divergence between two closely related sweetgum species.</title>
        <authorList>
            <person name="Xu W.Q."/>
            <person name="Ren C.Q."/>
            <person name="Zhang X.Y."/>
            <person name="Comes H.P."/>
            <person name="Liu X.H."/>
            <person name="Li Y.G."/>
            <person name="Kettle C.J."/>
            <person name="Jalonen R."/>
            <person name="Gaisberger H."/>
            <person name="Ma Y.Z."/>
            <person name="Qiu Y.X."/>
        </authorList>
    </citation>
    <scope>NUCLEOTIDE SEQUENCE [LARGE SCALE GENOMIC DNA]</scope>
    <source>
        <strain evidence="3">Hangzhou</strain>
    </source>
</reference>
<dbReference type="PROSITE" id="PS50858">
    <property type="entry name" value="BSD"/>
    <property type="match status" value="1"/>
</dbReference>
<dbReference type="SUPFAM" id="SSF140383">
    <property type="entry name" value="BSD domain-like"/>
    <property type="match status" value="1"/>
</dbReference>
<evidence type="ECO:0000313" key="3">
    <source>
        <dbReference type="EMBL" id="KAK9270614.1"/>
    </source>
</evidence>
<feature type="compositionally biased region" description="Acidic residues" evidence="1">
    <location>
        <begin position="376"/>
        <end position="390"/>
    </location>
</feature>
<dbReference type="EMBL" id="JBBPBK010000014">
    <property type="protein sequence ID" value="KAK9270614.1"/>
    <property type="molecule type" value="Genomic_DNA"/>
</dbReference>
<feature type="domain" description="BSD" evidence="2">
    <location>
        <begin position="206"/>
        <end position="261"/>
    </location>
</feature>
<comment type="caution">
    <text evidence="3">The sequence shown here is derived from an EMBL/GenBank/DDBJ whole genome shotgun (WGS) entry which is preliminary data.</text>
</comment>
<feature type="compositionally biased region" description="Basic and acidic residues" evidence="1">
    <location>
        <begin position="40"/>
        <end position="64"/>
    </location>
</feature>
<accession>A0AAP0R734</accession>
<evidence type="ECO:0000256" key="1">
    <source>
        <dbReference type="SAM" id="MobiDB-lite"/>
    </source>
</evidence>
<dbReference type="PANTHER" id="PTHR31923">
    <property type="entry name" value="BSD DOMAIN-CONTAINING PROTEIN"/>
    <property type="match status" value="1"/>
</dbReference>
<protein>
    <recommendedName>
        <fullName evidence="2">BSD domain-containing protein</fullName>
    </recommendedName>
</protein>
<sequence length="432" mass="48649">MSWLARSLANSLRLDDDELEDDDDHPHSPTSKPHTPPPAIHDDDEHHDQNHEDPSRGVKEDLSELKQTLTRQLWGVASFLAPPPSSSHPSTPSHSQIARSVYDWNRGEQQEPSDQSVSGDVSDEDAVDLVETSGIRGDFDDFRSRAVLGFSKIASNFLTVGSEEGKESLEECEVGNAIGVTEEVLAFARNISMHPETWLDFPQYEEEDMDDFDMSDAQLEHALAVEHLAPRLAALRIELCPSHMSEGYFWKVYFVLLHSRLNKHDADLLSTPQVMIAKSLWMQELQKQTKQKQDWPGRSTFYSNESKNSQQEDLIPDSFCYAHTENTPHRTFAFDSASFSVTSDVETDKHPVESSDMKIIDKSVIEEKLVIKTEDKDDDDGDDWPEEENFELGGFGGTTILVGNEEDVSFSDLEDDDDSYVPIKSKSTLKGN</sequence>
<evidence type="ECO:0000313" key="4">
    <source>
        <dbReference type="Proteomes" id="UP001415857"/>
    </source>
</evidence>
<feature type="region of interest" description="Disordered" evidence="1">
    <location>
        <begin position="373"/>
        <end position="398"/>
    </location>
</feature>
<proteinExistence type="predicted"/>
<dbReference type="PANTHER" id="PTHR31923:SF27">
    <property type="entry name" value="BSD DOMAIN-CONTAINING PROTEIN"/>
    <property type="match status" value="1"/>
</dbReference>
<dbReference type="SMART" id="SM00751">
    <property type="entry name" value="BSD"/>
    <property type="match status" value="1"/>
</dbReference>
<keyword evidence="4" id="KW-1185">Reference proteome</keyword>
<gene>
    <name evidence="3" type="ORF">L1049_026196</name>
</gene>
<feature type="region of interest" description="Disordered" evidence="1">
    <location>
        <begin position="410"/>
        <end position="432"/>
    </location>
</feature>
<feature type="compositionally biased region" description="Acidic residues" evidence="1">
    <location>
        <begin position="410"/>
        <end position="419"/>
    </location>
</feature>
<dbReference type="Gene3D" id="1.10.3970.10">
    <property type="entry name" value="BSD domain"/>
    <property type="match status" value="1"/>
</dbReference>
<organism evidence="3 4">
    <name type="scientific">Liquidambar formosana</name>
    <name type="common">Formosan gum</name>
    <dbReference type="NCBI Taxonomy" id="63359"/>
    <lineage>
        <taxon>Eukaryota</taxon>
        <taxon>Viridiplantae</taxon>
        <taxon>Streptophyta</taxon>
        <taxon>Embryophyta</taxon>
        <taxon>Tracheophyta</taxon>
        <taxon>Spermatophyta</taxon>
        <taxon>Magnoliopsida</taxon>
        <taxon>eudicotyledons</taxon>
        <taxon>Gunneridae</taxon>
        <taxon>Pentapetalae</taxon>
        <taxon>Saxifragales</taxon>
        <taxon>Altingiaceae</taxon>
        <taxon>Liquidambar</taxon>
    </lineage>
</organism>
<dbReference type="InterPro" id="IPR005607">
    <property type="entry name" value="BSD_dom"/>
</dbReference>
<dbReference type="Proteomes" id="UP001415857">
    <property type="component" value="Unassembled WGS sequence"/>
</dbReference>
<dbReference type="AlphaFoldDB" id="A0AAP0R734"/>
<evidence type="ECO:0000259" key="2">
    <source>
        <dbReference type="PROSITE" id="PS50858"/>
    </source>
</evidence>
<dbReference type="InterPro" id="IPR035925">
    <property type="entry name" value="BSD_dom_sf"/>
</dbReference>
<name>A0AAP0R734_LIQFO</name>
<feature type="region of interest" description="Disordered" evidence="1">
    <location>
        <begin position="1"/>
        <end position="64"/>
    </location>
</feature>